<evidence type="ECO:0000259" key="1">
    <source>
        <dbReference type="Pfam" id="PF02538"/>
    </source>
</evidence>
<dbReference type="EMBL" id="JAINVV010000012">
    <property type="protein sequence ID" value="MBY8825513.1"/>
    <property type="molecule type" value="Genomic_DNA"/>
</dbReference>
<evidence type="ECO:0000313" key="3">
    <source>
        <dbReference type="Proteomes" id="UP000706039"/>
    </source>
</evidence>
<dbReference type="PANTHER" id="PTHR11365:SF23">
    <property type="entry name" value="HYPOTHETICAL 5-OXOPROLINASE (EUROFUNG)-RELATED"/>
    <property type="match status" value="1"/>
</dbReference>
<dbReference type="PANTHER" id="PTHR11365">
    <property type="entry name" value="5-OXOPROLINASE RELATED"/>
    <property type="match status" value="1"/>
</dbReference>
<sequence>MIASDPITLEIVKNALSSLADEMALVILRSAYSPIVRDSMDYSTAICDRNGEIVAQGLTNPIHLGAFPDVMRILVEQHLDGMKPGDAFLVNDPYGGGGMHLPDVFLIKPLFIDGALEGFAGTLVHHSDIGGLAPGSMGLQATEIFQEGLRIPIVKLFDAGTINGTTIAFLKANSRTPIELMGDLSAQIASVDACERGYVQLVRKYGSASFRGFLVELHNYAERLMRQQIAAMPDGRYDYVDYVDGLGDDPRPIRFEVCITIAGDSVNVDWTGTSPQVQGAINGPMPTTTSMTYVALRAAIHADIPNFAGYMRPVRVSAPLGTIVNPTAPAACAARGVIAYRMLDTLFGALNKIPGSRIPALGEGGPSVVSFSGWDEGKAWIITDGILGSWGGRSGKDGVDGISSPGTNLSNQPIELIEARMPLRVLSYAFAQDSGGAGKYRGGLAMVRSYEMLADEGLVQLRSDRRDHLPVASSGGLPGSPSYTWLEDGGAARLLPVMPMGPIAISAGARLVHLAAGGAGLGNPFDRDPQAVLGDVLDERISPDMARDAYGVALDTAGRSVDAAATAVLRAAATTAEQLTAQQQAIFARTNNAARLLG</sequence>
<evidence type="ECO:0000313" key="2">
    <source>
        <dbReference type="EMBL" id="MBY8825513.1"/>
    </source>
</evidence>
<comment type="caution">
    <text evidence="2">The sequence shown here is derived from an EMBL/GenBank/DDBJ whole genome shotgun (WGS) entry which is preliminary data.</text>
</comment>
<gene>
    <name evidence="2" type="ORF">K7G82_24640</name>
</gene>
<dbReference type="InterPro" id="IPR003692">
    <property type="entry name" value="Hydantoinase_B"/>
</dbReference>
<dbReference type="Proteomes" id="UP000706039">
    <property type="component" value="Unassembled WGS sequence"/>
</dbReference>
<protein>
    <submittedName>
        <fullName evidence="2">Hydantoinase B/oxoprolinase family protein</fullName>
    </submittedName>
</protein>
<proteinExistence type="predicted"/>
<keyword evidence="3" id="KW-1185">Reference proteome</keyword>
<name>A0ABS7PWC7_9SPHN</name>
<feature type="domain" description="Hydantoinase B/oxoprolinase" evidence="1">
    <location>
        <begin position="5"/>
        <end position="524"/>
    </location>
</feature>
<dbReference type="InterPro" id="IPR045079">
    <property type="entry name" value="Oxoprolinase-like"/>
</dbReference>
<reference evidence="2 3" key="1">
    <citation type="submission" date="2021-08" db="EMBL/GenBank/DDBJ databases">
        <authorList>
            <person name="Tuo L."/>
        </authorList>
    </citation>
    <scope>NUCLEOTIDE SEQUENCE [LARGE SCALE GENOMIC DNA]</scope>
    <source>
        <strain evidence="2 3">JCM 31229</strain>
    </source>
</reference>
<accession>A0ABS7PWC7</accession>
<dbReference type="Pfam" id="PF02538">
    <property type="entry name" value="Hydantoinase_B"/>
    <property type="match status" value="1"/>
</dbReference>
<organism evidence="2 3">
    <name type="scientific">Sphingomonas colocasiae</name>
    <dbReference type="NCBI Taxonomy" id="1848973"/>
    <lineage>
        <taxon>Bacteria</taxon>
        <taxon>Pseudomonadati</taxon>
        <taxon>Pseudomonadota</taxon>
        <taxon>Alphaproteobacteria</taxon>
        <taxon>Sphingomonadales</taxon>
        <taxon>Sphingomonadaceae</taxon>
        <taxon>Sphingomonas</taxon>
    </lineage>
</organism>
<dbReference type="RefSeq" id="WP_222992613.1">
    <property type="nucleotide sequence ID" value="NZ_JAINVV010000012.1"/>
</dbReference>